<feature type="compositionally biased region" description="Low complexity" evidence="1">
    <location>
        <begin position="505"/>
        <end position="519"/>
    </location>
</feature>
<sequence length="529" mass="53453">VNKSLSHPSIVTVHAILTDVHLQKTSTRVLRFVPAAALEAQQQQAAAVVVAAVSAAPSSASASVAASAVGAIATVTCNGSNGGGGGCVAVAAETQQQAAGLTRRQGGNGLSVSSTTAGATAPTATVVAAAATALAPPQQQLQHSPSCPLPAAHSAPSATTTTTAASNGGGAAGSSTVSGAAACSGGPTDGGCGCVSQTAPGAAQQGAASPGGPAAAAGGPAAAAAGGPAAAAAGSSLAPALGRESMGGLSVGAPPPAALLKTSKPASPKVHAILMEYCSLGGLHKYIDNRMFFRDRTPLDKALDPSRNPSAPAIPLPPESLHMDFILATLSEVASALQYLHAQGFVHCDLKPENVLLKEANNRRGFTAKLADFGLSELRSSDGQVVGDLGGTVTHVAPESVMQRQVSAASDMYAFGILMWELYSGQQPYRALLAHIPKREDRHRMLLARVVHEGLRPQFPPGVPQDYWTLATQCWSADPTARPSTGEALTALEVMYGKYAPPPQQQQQQLQQLLQQQLQGNNSSDQSPA</sequence>
<feature type="region of interest" description="Disordered" evidence="1">
    <location>
        <begin position="137"/>
        <end position="171"/>
    </location>
</feature>
<feature type="compositionally biased region" description="Low complexity" evidence="1">
    <location>
        <begin position="151"/>
        <end position="166"/>
    </location>
</feature>
<feature type="compositionally biased region" description="Polar residues" evidence="1">
    <location>
        <begin position="520"/>
        <end position="529"/>
    </location>
</feature>
<reference evidence="3 4" key="1">
    <citation type="journal article" date="2021" name="Sci. Rep.">
        <title>Genome sequencing of the multicellular alga Astrephomene provides insights into convergent evolution of germ-soma differentiation.</title>
        <authorList>
            <person name="Yamashita S."/>
            <person name="Yamamoto K."/>
            <person name="Matsuzaki R."/>
            <person name="Suzuki S."/>
            <person name="Yamaguchi H."/>
            <person name="Hirooka S."/>
            <person name="Minakuchi Y."/>
            <person name="Miyagishima S."/>
            <person name="Kawachi M."/>
            <person name="Toyoda A."/>
            <person name="Nozaki H."/>
        </authorList>
    </citation>
    <scope>NUCLEOTIDE SEQUENCE [LARGE SCALE GENOMIC DNA]</scope>
    <source>
        <strain evidence="3 4">NIES-4017</strain>
    </source>
</reference>
<evidence type="ECO:0000313" key="4">
    <source>
        <dbReference type="Proteomes" id="UP001054857"/>
    </source>
</evidence>
<feature type="region of interest" description="Disordered" evidence="1">
    <location>
        <begin position="500"/>
        <end position="529"/>
    </location>
</feature>
<dbReference type="SMART" id="SM00220">
    <property type="entry name" value="S_TKc"/>
    <property type="match status" value="1"/>
</dbReference>
<dbReference type="Proteomes" id="UP001054857">
    <property type="component" value="Unassembled WGS sequence"/>
</dbReference>
<dbReference type="SUPFAM" id="SSF56112">
    <property type="entry name" value="Protein kinase-like (PK-like)"/>
    <property type="match status" value="1"/>
</dbReference>
<evidence type="ECO:0000256" key="1">
    <source>
        <dbReference type="SAM" id="MobiDB-lite"/>
    </source>
</evidence>
<dbReference type="GO" id="GO:0005524">
    <property type="term" value="F:ATP binding"/>
    <property type="evidence" value="ECO:0007669"/>
    <property type="project" value="InterPro"/>
</dbReference>
<accession>A0AAD3DMP7</accession>
<keyword evidence="4" id="KW-1185">Reference proteome</keyword>
<dbReference type="InterPro" id="IPR008271">
    <property type="entry name" value="Ser/Thr_kinase_AS"/>
</dbReference>
<dbReference type="PANTHER" id="PTHR44329:SF214">
    <property type="entry name" value="PROTEIN KINASE DOMAIN-CONTAINING PROTEIN"/>
    <property type="match status" value="1"/>
</dbReference>
<feature type="non-terminal residue" evidence="3">
    <location>
        <position position="1"/>
    </location>
</feature>
<dbReference type="AlphaFoldDB" id="A0AAD3DMP7"/>
<dbReference type="PROSITE" id="PS50011">
    <property type="entry name" value="PROTEIN_KINASE_DOM"/>
    <property type="match status" value="1"/>
</dbReference>
<organism evidence="3 4">
    <name type="scientific">Astrephomene gubernaculifera</name>
    <dbReference type="NCBI Taxonomy" id="47775"/>
    <lineage>
        <taxon>Eukaryota</taxon>
        <taxon>Viridiplantae</taxon>
        <taxon>Chlorophyta</taxon>
        <taxon>core chlorophytes</taxon>
        <taxon>Chlorophyceae</taxon>
        <taxon>CS clade</taxon>
        <taxon>Chlamydomonadales</taxon>
        <taxon>Astrephomenaceae</taxon>
        <taxon>Astrephomene</taxon>
    </lineage>
</organism>
<dbReference type="Gene3D" id="1.10.510.10">
    <property type="entry name" value="Transferase(Phosphotransferase) domain 1"/>
    <property type="match status" value="1"/>
</dbReference>
<comment type="caution">
    <text evidence="3">The sequence shown here is derived from an EMBL/GenBank/DDBJ whole genome shotgun (WGS) entry which is preliminary data.</text>
</comment>
<feature type="region of interest" description="Disordered" evidence="1">
    <location>
        <begin position="200"/>
        <end position="225"/>
    </location>
</feature>
<gene>
    <name evidence="3" type="ORF">Agub_g4499</name>
</gene>
<name>A0AAD3DMP7_9CHLO</name>
<dbReference type="PANTHER" id="PTHR44329">
    <property type="entry name" value="SERINE/THREONINE-PROTEIN KINASE TNNI3K-RELATED"/>
    <property type="match status" value="1"/>
</dbReference>
<dbReference type="EMBL" id="BMAR01000005">
    <property type="protein sequence ID" value="GFR43418.1"/>
    <property type="molecule type" value="Genomic_DNA"/>
</dbReference>
<dbReference type="GO" id="GO:0004674">
    <property type="term" value="F:protein serine/threonine kinase activity"/>
    <property type="evidence" value="ECO:0007669"/>
    <property type="project" value="TreeGrafter"/>
</dbReference>
<evidence type="ECO:0000313" key="3">
    <source>
        <dbReference type="EMBL" id="GFR43418.1"/>
    </source>
</evidence>
<feature type="domain" description="Protein kinase" evidence="2">
    <location>
        <begin position="161"/>
        <end position="495"/>
    </location>
</feature>
<proteinExistence type="predicted"/>
<dbReference type="InterPro" id="IPR000719">
    <property type="entry name" value="Prot_kinase_dom"/>
</dbReference>
<dbReference type="InterPro" id="IPR011009">
    <property type="entry name" value="Kinase-like_dom_sf"/>
</dbReference>
<protein>
    <recommendedName>
        <fullName evidence="2">Protein kinase domain-containing protein</fullName>
    </recommendedName>
</protein>
<dbReference type="PROSITE" id="PS00108">
    <property type="entry name" value="PROTEIN_KINASE_ST"/>
    <property type="match status" value="1"/>
</dbReference>
<evidence type="ECO:0000259" key="2">
    <source>
        <dbReference type="PROSITE" id="PS50011"/>
    </source>
</evidence>
<dbReference type="InterPro" id="IPR051681">
    <property type="entry name" value="Ser/Thr_Kinases-Pseudokinases"/>
</dbReference>
<dbReference type="Pfam" id="PF07714">
    <property type="entry name" value="PK_Tyr_Ser-Thr"/>
    <property type="match status" value="1"/>
</dbReference>
<dbReference type="InterPro" id="IPR001245">
    <property type="entry name" value="Ser-Thr/Tyr_kinase_cat_dom"/>
</dbReference>